<proteinExistence type="predicted"/>
<reference evidence="2 3" key="1">
    <citation type="journal article" date="2009" name="Stand. Genomic Sci.">
        <title>Complete genome sequence of Stackebrandtia nassauensis type strain (LLR-40K-21).</title>
        <authorList>
            <person name="Munk C."/>
            <person name="Lapidus A."/>
            <person name="Copeland A."/>
            <person name="Jando M."/>
            <person name="Mayilraj S."/>
            <person name="Glavina Del Rio T."/>
            <person name="Nolan M."/>
            <person name="Chen F."/>
            <person name="Lucas S."/>
            <person name="Tice H."/>
            <person name="Cheng J.F."/>
            <person name="Han C."/>
            <person name="Detter J.C."/>
            <person name="Bruce D."/>
            <person name="Goodwin L."/>
            <person name="Chain P."/>
            <person name="Pitluck S."/>
            <person name="Goker M."/>
            <person name="Ovchinikova G."/>
            <person name="Pati A."/>
            <person name="Ivanova N."/>
            <person name="Mavromatis K."/>
            <person name="Chen A."/>
            <person name="Palaniappan K."/>
            <person name="Land M."/>
            <person name="Hauser L."/>
            <person name="Chang Y.J."/>
            <person name="Jeffries C.D."/>
            <person name="Bristow J."/>
            <person name="Eisen J.A."/>
            <person name="Markowitz V."/>
            <person name="Hugenholtz P."/>
            <person name="Kyrpides N.C."/>
            <person name="Klenk H.P."/>
        </authorList>
    </citation>
    <scope>NUCLEOTIDE SEQUENCE [LARGE SCALE GENOMIC DNA]</scope>
    <source>
        <strain evidence="3">DSM 44728 / CIP 108903 / NRRL B-16338 / NBRC 102104 / LLR-40K-21</strain>
    </source>
</reference>
<dbReference type="Proteomes" id="UP000000844">
    <property type="component" value="Chromosome"/>
</dbReference>
<dbReference type="KEGG" id="sna:Snas_1422"/>
<name>D3PV75_STANL</name>
<protein>
    <submittedName>
        <fullName evidence="2">Uncharacterized protein</fullName>
    </submittedName>
</protein>
<dbReference type="AlphaFoldDB" id="D3PV75"/>
<evidence type="ECO:0000313" key="3">
    <source>
        <dbReference type="Proteomes" id="UP000000844"/>
    </source>
</evidence>
<keyword evidence="3" id="KW-1185">Reference proteome</keyword>
<gene>
    <name evidence="2" type="ordered locus">Snas_1422</name>
</gene>
<dbReference type="STRING" id="446470.Snas_1422"/>
<dbReference type="RefSeq" id="WP_013016699.1">
    <property type="nucleotide sequence ID" value="NC_013947.1"/>
</dbReference>
<evidence type="ECO:0000313" key="2">
    <source>
        <dbReference type="EMBL" id="ADD41128.1"/>
    </source>
</evidence>
<dbReference type="EMBL" id="CP001778">
    <property type="protein sequence ID" value="ADD41128.1"/>
    <property type="molecule type" value="Genomic_DNA"/>
</dbReference>
<feature type="region of interest" description="Disordered" evidence="1">
    <location>
        <begin position="1"/>
        <end position="23"/>
    </location>
</feature>
<organism evidence="2 3">
    <name type="scientific">Stackebrandtia nassauensis (strain DSM 44728 / CIP 108903 / NRRL B-16338 / NBRC 102104 / LLR-40K-21)</name>
    <dbReference type="NCBI Taxonomy" id="446470"/>
    <lineage>
        <taxon>Bacteria</taxon>
        <taxon>Bacillati</taxon>
        <taxon>Actinomycetota</taxon>
        <taxon>Actinomycetes</taxon>
        <taxon>Glycomycetales</taxon>
        <taxon>Glycomycetaceae</taxon>
        <taxon>Stackebrandtia</taxon>
    </lineage>
</organism>
<accession>D3PV75</accession>
<evidence type="ECO:0000256" key="1">
    <source>
        <dbReference type="SAM" id="MobiDB-lite"/>
    </source>
</evidence>
<sequence>MLADDSRAAQSKMEPLPDPLYDVSDNAGKSKAILEQLAEALKRRYLTRTGKLLDTEAKLTKLGKVAGPVTSAIGGGAAGYEQWEKDSDLGTAERATPATVSPCRCRPCGGG</sequence>
<dbReference type="HOGENOM" id="CLU_2156811_0_0_11"/>